<comment type="caution">
    <text evidence="3">The sequence shown here is derived from an EMBL/GenBank/DDBJ whole genome shotgun (WGS) entry which is preliminary data.</text>
</comment>
<dbReference type="Proteomes" id="UP001323405">
    <property type="component" value="Unassembled WGS sequence"/>
</dbReference>
<protein>
    <submittedName>
        <fullName evidence="3">Uncharacterized protein</fullName>
    </submittedName>
</protein>
<keyword evidence="4" id="KW-1185">Reference proteome</keyword>
<feature type="region of interest" description="Disordered" evidence="1">
    <location>
        <begin position="463"/>
        <end position="572"/>
    </location>
</feature>
<gene>
    <name evidence="3" type="ORF">QC762_505920</name>
</gene>
<feature type="region of interest" description="Disordered" evidence="1">
    <location>
        <begin position="681"/>
        <end position="737"/>
    </location>
</feature>
<dbReference type="EMBL" id="JAFFHA010000007">
    <property type="protein sequence ID" value="KAK4653192.1"/>
    <property type="molecule type" value="Genomic_DNA"/>
</dbReference>
<evidence type="ECO:0000313" key="4">
    <source>
        <dbReference type="Proteomes" id="UP001323405"/>
    </source>
</evidence>
<proteinExistence type="predicted"/>
<evidence type="ECO:0000313" key="3">
    <source>
        <dbReference type="EMBL" id="KAK4653192.1"/>
    </source>
</evidence>
<sequence length="737" mass="76608">MASNNLPAGAFFTSIEGRRCTAIPKVAVASPDVNTPAPVQTTPPPAIIEVQPTPTPEPAPAETTAVVVVGAGDNRADPAANDGNEVEQEIVAPSTTSSPPAVINSPIITPPSPAPESVQVVQAPAEISPPPVALPPPVSSLSPLPIVLQPDAGANLQSFTVIAEPAPSQQFMVEPSATRNSQTDNRVIASSTNALPGSSETDSSDSLSPPPGVFPDGGPAATPVSPTIGGVSPQGTAGGGAFPDTDMTAGSSGASNSNAVQSTLAVAGGVIGGVVALSILAFFFWWWRRRMLRKRRSTLLTPLDATSFDRNEKGGPYIIQRGSIGPTPVSEKVKAALGINFNKFRAHVRNKTGGGSSAHSVNLDRGTSQFIDANDIAHSRNGSAGVNTRGGEASAGDRFVDFFSRMKLDIGFKNRDPASDNLAAMGNYNATAEKNAMANNLPGQNQQQPDFLTLLGMDESELDHEAQRRRGSLSRNNRRSTSSTDHFLSGLNLFSSSTSQNNNNHNNNNNTNPFSDANAVTLPPRSSAQPPPLNPFSDANAINKPTTYISDIRRSRGQSFTTTGGPPRQQSTLYRDSLRDSFTTTVTTTTIPGRNKFRSDPFDLERPEFLGMGNIPPPILIEGKKASIISSTAGTVGTGSVSGSVVIRKPQSAVVVKRGQRAESFSSKYSSGVSSLGGFEEGGGWSDPGPDVGPAVVARGGSPTTGTGGWRDEEEGGMEGIRRVGTGGSGRSVGKAM</sequence>
<organism evidence="3 4">
    <name type="scientific">Podospora pseudocomata</name>
    <dbReference type="NCBI Taxonomy" id="2093779"/>
    <lineage>
        <taxon>Eukaryota</taxon>
        <taxon>Fungi</taxon>
        <taxon>Dikarya</taxon>
        <taxon>Ascomycota</taxon>
        <taxon>Pezizomycotina</taxon>
        <taxon>Sordariomycetes</taxon>
        <taxon>Sordariomycetidae</taxon>
        <taxon>Sordariales</taxon>
        <taxon>Podosporaceae</taxon>
        <taxon>Podospora</taxon>
    </lineage>
</organism>
<name>A0ABR0GBQ6_9PEZI</name>
<feature type="compositionally biased region" description="Basic residues" evidence="1">
    <location>
        <begin position="469"/>
        <end position="478"/>
    </location>
</feature>
<evidence type="ECO:0000256" key="2">
    <source>
        <dbReference type="SAM" id="Phobius"/>
    </source>
</evidence>
<feature type="compositionally biased region" description="Polar residues" evidence="1">
    <location>
        <begin position="557"/>
        <end position="572"/>
    </location>
</feature>
<dbReference type="GeneID" id="87910921"/>
<dbReference type="RefSeq" id="XP_062742167.1">
    <property type="nucleotide sequence ID" value="XM_062891014.1"/>
</dbReference>
<feature type="region of interest" description="Disordered" evidence="1">
    <location>
        <begin position="73"/>
        <end position="120"/>
    </location>
</feature>
<accession>A0ABR0GBQ6</accession>
<keyword evidence="2" id="KW-1133">Transmembrane helix</keyword>
<feature type="region of interest" description="Disordered" evidence="1">
    <location>
        <begin position="31"/>
        <end position="60"/>
    </location>
</feature>
<keyword evidence="2" id="KW-0812">Transmembrane</keyword>
<feature type="region of interest" description="Disordered" evidence="1">
    <location>
        <begin position="192"/>
        <end position="256"/>
    </location>
</feature>
<keyword evidence="2" id="KW-0472">Membrane</keyword>
<feature type="compositionally biased region" description="Low complexity" evidence="1">
    <location>
        <begin position="195"/>
        <end position="207"/>
    </location>
</feature>
<reference evidence="3 4" key="1">
    <citation type="journal article" date="2023" name="bioRxiv">
        <title>High-quality genome assemblies of four members of thePodospora anserinaspecies complex.</title>
        <authorList>
            <person name="Ament-Velasquez S.L."/>
            <person name="Vogan A.A."/>
            <person name="Wallerman O."/>
            <person name="Hartmann F."/>
            <person name="Gautier V."/>
            <person name="Silar P."/>
            <person name="Giraud T."/>
            <person name="Johannesson H."/>
        </authorList>
    </citation>
    <scope>NUCLEOTIDE SEQUENCE [LARGE SCALE GENOMIC DNA]</scope>
    <source>
        <strain evidence="3 4">CBS 415.72m</strain>
    </source>
</reference>
<evidence type="ECO:0000256" key="1">
    <source>
        <dbReference type="SAM" id="MobiDB-lite"/>
    </source>
</evidence>
<feature type="transmembrane region" description="Helical" evidence="2">
    <location>
        <begin position="264"/>
        <end position="287"/>
    </location>
</feature>
<feature type="compositionally biased region" description="Low complexity" evidence="1">
    <location>
        <begin position="501"/>
        <end position="512"/>
    </location>
</feature>